<dbReference type="EMBL" id="JBHRUH010000031">
    <property type="protein sequence ID" value="MFC3293528.1"/>
    <property type="molecule type" value="Genomic_DNA"/>
</dbReference>
<comment type="caution">
    <text evidence="3">The sequence shown here is derived from an EMBL/GenBank/DDBJ whole genome shotgun (WGS) entry which is preliminary data.</text>
</comment>
<protein>
    <submittedName>
        <fullName evidence="3">HupE/UreJ family protein</fullName>
    </submittedName>
</protein>
<keyword evidence="4" id="KW-1185">Reference proteome</keyword>
<dbReference type="Proteomes" id="UP001595640">
    <property type="component" value="Unassembled WGS sequence"/>
</dbReference>
<evidence type="ECO:0000256" key="1">
    <source>
        <dbReference type="SAM" id="Phobius"/>
    </source>
</evidence>
<dbReference type="PIRSF" id="PIRSF016919">
    <property type="entry name" value="HupE_UreJ"/>
    <property type="match status" value="1"/>
</dbReference>
<dbReference type="RefSeq" id="WP_019017795.1">
    <property type="nucleotide sequence ID" value="NZ_BMXD01000001.1"/>
</dbReference>
<accession>A0ABV7M3Q2</accession>
<evidence type="ECO:0000313" key="3">
    <source>
        <dbReference type="EMBL" id="MFC3293528.1"/>
    </source>
</evidence>
<keyword evidence="2" id="KW-0732">Signal</keyword>
<keyword evidence="1" id="KW-1133">Transmembrane helix</keyword>
<feature type="signal peptide" evidence="2">
    <location>
        <begin position="1"/>
        <end position="27"/>
    </location>
</feature>
<feature type="transmembrane region" description="Helical" evidence="1">
    <location>
        <begin position="122"/>
        <end position="140"/>
    </location>
</feature>
<feature type="transmembrane region" description="Helical" evidence="1">
    <location>
        <begin position="37"/>
        <end position="61"/>
    </location>
</feature>
<gene>
    <name evidence="3" type="ORF">ACFOEI_15840</name>
</gene>
<dbReference type="InterPro" id="IPR007038">
    <property type="entry name" value="HupE_UreJ"/>
</dbReference>
<feature type="transmembrane region" description="Helical" evidence="1">
    <location>
        <begin position="146"/>
        <end position="167"/>
    </location>
</feature>
<dbReference type="Pfam" id="PF04955">
    <property type="entry name" value="HupE_UreJ"/>
    <property type="match status" value="1"/>
</dbReference>
<feature type="chain" id="PRO_5045495113" evidence="2">
    <location>
        <begin position="28"/>
        <end position="198"/>
    </location>
</feature>
<evidence type="ECO:0000313" key="4">
    <source>
        <dbReference type="Proteomes" id="UP001595640"/>
    </source>
</evidence>
<reference evidence="4" key="1">
    <citation type="journal article" date="2019" name="Int. J. Syst. Evol. Microbiol.">
        <title>The Global Catalogue of Microorganisms (GCM) 10K type strain sequencing project: providing services to taxonomists for standard genome sequencing and annotation.</title>
        <authorList>
            <consortium name="The Broad Institute Genomics Platform"/>
            <consortium name="The Broad Institute Genome Sequencing Center for Infectious Disease"/>
            <person name="Wu L."/>
            <person name="Ma J."/>
        </authorList>
    </citation>
    <scope>NUCLEOTIDE SEQUENCE [LARGE SCALE GENOMIC DNA]</scope>
    <source>
        <strain evidence="4">KCTC 12847</strain>
    </source>
</reference>
<sequence length="198" mass="20449">MKRPFNFLAGMLALATLTLLASGTVYAHPGLEGVGGGFLAGLTHPLLGLDHIVAMVAVGLWSLSQVPKFRSMIPLLAMLGMLLGALSAWAGLVIPGMEFGVAMSVLLMGLLLITLARMPTSLGSLIVVLFLFCHGQAHGSEMPSGIAPWAYLAGFTVATLGIIYLARRAGSLMAARDKHLLKGIGVAIAALGASFVIG</sequence>
<name>A0ABV7M3Q2_9GAMM</name>
<organism evidence="3 4">
    <name type="scientific">Modicisalibacter luteus</name>
    <dbReference type="NCBI Taxonomy" id="453962"/>
    <lineage>
        <taxon>Bacteria</taxon>
        <taxon>Pseudomonadati</taxon>
        <taxon>Pseudomonadota</taxon>
        <taxon>Gammaproteobacteria</taxon>
        <taxon>Oceanospirillales</taxon>
        <taxon>Halomonadaceae</taxon>
        <taxon>Modicisalibacter</taxon>
    </lineage>
</organism>
<evidence type="ECO:0000256" key="2">
    <source>
        <dbReference type="SAM" id="SignalP"/>
    </source>
</evidence>
<keyword evidence="1" id="KW-0812">Transmembrane</keyword>
<feature type="transmembrane region" description="Helical" evidence="1">
    <location>
        <begin position="99"/>
        <end position="115"/>
    </location>
</feature>
<keyword evidence="1" id="KW-0472">Membrane</keyword>
<feature type="transmembrane region" description="Helical" evidence="1">
    <location>
        <begin position="73"/>
        <end position="93"/>
    </location>
</feature>
<feature type="transmembrane region" description="Helical" evidence="1">
    <location>
        <begin position="179"/>
        <end position="197"/>
    </location>
</feature>
<proteinExistence type="predicted"/>